<evidence type="ECO:0000313" key="1">
    <source>
        <dbReference type="EMBL" id="QJA91163.1"/>
    </source>
</evidence>
<accession>A0A6M3L9L0</accession>
<dbReference type="AlphaFoldDB" id="A0A6M3L9L0"/>
<reference evidence="1" key="1">
    <citation type="submission" date="2020-03" db="EMBL/GenBank/DDBJ databases">
        <title>The deep terrestrial virosphere.</title>
        <authorList>
            <person name="Holmfeldt K."/>
            <person name="Nilsson E."/>
            <person name="Simone D."/>
            <person name="Lopez-Fernandez M."/>
            <person name="Wu X."/>
            <person name="de Brujin I."/>
            <person name="Lundin D."/>
            <person name="Andersson A."/>
            <person name="Bertilsson S."/>
            <person name="Dopson M."/>
        </authorList>
    </citation>
    <scope>NUCLEOTIDE SEQUENCE</scope>
    <source>
        <strain evidence="1">MM415B03445</strain>
    </source>
</reference>
<dbReference type="EMBL" id="MT142966">
    <property type="protein sequence ID" value="QJA91163.1"/>
    <property type="molecule type" value="Genomic_DNA"/>
</dbReference>
<name>A0A6M3L9L0_9ZZZZ</name>
<sequence>MLDMKYFVLKPRSKGVGDRFAAASRKAMRAYANHIRRVDEQMANELIAWAQKESDKEFEMKALQSIGRKKS</sequence>
<gene>
    <name evidence="1" type="ORF">MM415B03445_0007</name>
</gene>
<protein>
    <submittedName>
        <fullName evidence="1">Uncharacterized protein</fullName>
    </submittedName>
</protein>
<proteinExistence type="predicted"/>
<organism evidence="1">
    <name type="scientific">viral metagenome</name>
    <dbReference type="NCBI Taxonomy" id="1070528"/>
    <lineage>
        <taxon>unclassified sequences</taxon>
        <taxon>metagenomes</taxon>
        <taxon>organismal metagenomes</taxon>
    </lineage>
</organism>